<keyword evidence="2" id="KW-1185">Reference proteome</keyword>
<evidence type="ECO:0000313" key="1">
    <source>
        <dbReference type="EMBL" id="GKV49155.1"/>
    </source>
</evidence>
<name>A0AAV5MI34_9ROSI</name>
<proteinExistence type="predicted"/>
<organism evidence="1 2">
    <name type="scientific">Rubroshorea leprosula</name>
    <dbReference type="NCBI Taxonomy" id="152421"/>
    <lineage>
        <taxon>Eukaryota</taxon>
        <taxon>Viridiplantae</taxon>
        <taxon>Streptophyta</taxon>
        <taxon>Embryophyta</taxon>
        <taxon>Tracheophyta</taxon>
        <taxon>Spermatophyta</taxon>
        <taxon>Magnoliopsida</taxon>
        <taxon>eudicotyledons</taxon>
        <taxon>Gunneridae</taxon>
        <taxon>Pentapetalae</taxon>
        <taxon>rosids</taxon>
        <taxon>malvids</taxon>
        <taxon>Malvales</taxon>
        <taxon>Dipterocarpaceae</taxon>
        <taxon>Rubroshorea</taxon>
    </lineage>
</organism>
<comment type="caution">
    <text evidence="1">The sequence shown here is derived from an EMBL/GenBank/DDBJ whole genome shotgun (WGS) entry which is preliminary data.</text>
</comment>
<gene>
    <name evidence="1" type="ORF">SLEP1_g55921</name>
</gene>
<dbReference type="AlphaFoldDB" id="A0AAV5MI34"/>
<protein>
    <submittedName>
        <fullName evidence="1">Uncharacterized protein</fullName>
    </submittedName>
</protein>
<accession>A0AAV5MI34</accession>
<reference evidence="1 2" key="1">
    <citation type="journal article" date="2021" name="Commun. Biol.">
        <title>The genome of Shorea leprosula (Dipterocarpaceae) highlights the ecological relevance of drought in aseasonal tropical rainforests.</title>
        <authorList>
            <person name="Ng K.K.S."/>
            <person name="Kobayashi M.J."/>
            <person name="Fawcett J.A."/>
            <person name="Hatakeyama M."/>
            <person name="Paape T."/>
            <person name="Ng C.H."/>
            <person name="Ang C.C."/>
            <person name="Tnah L.H."/>
            <person name="Lee C.T."/>
            <person name="Nishiyama T."/>
            <person name="Sese J."/>
            <person name="O'Brien M.J."/>
            <person name="Copetti D."/>
            <person name="Mohd Noor M.I."/>
            <person name="Ong R.C."/>
            <person name="Putra M."/>
            <person name="Sireger I.Z."/>
            <person name="Indrioko S."/>
            <person name="Kosugi Y."/>
            <person name="Izuno A."/>
            <person name="Isagi Y."/>
            <person name="Lee S.L."/>
            <person name="Shimizu K.K."/>
        </authorList>
    </citation>
    <scope>NUCLEOTIDE SEQUENCE [LARGE SCALE GENOMIC DNA]</scope>
    <source>
        <strain evidence="1">214</strain>
    </source>
</reference>
<sequence length="36" mass="4282">MLQALPSFLRYSFGCLMFFLWNGRELQAFDFVCCLN</sequence>
<evidence type="ECO:0000313" key="2">
    <source>
        <dbReference type="Proteomes" id="UP001054252"/>
    </source>
</evidence>
<dbReference type="Proteomes" id="UP001054252">
    <property type="component" value="Unassembled WGS sequence"/>
</dbReference>
<dbReference type="EMBL" id="BPVZ01000287">
    <property type="protein sequence ID" value="GKV49155.1"/>
    <property type="molecule type" value="Genomic_DNA"/>
</dbReference>